<gene>
    <name evidence="5" type="ORF">EHYA_04586</name>
</gene>
<reference evidence="5 6" key="1">
    <citation type="submission" date="2018-12" db="EMBL/GenBank/DDBJ databases">
        <title>Draft genome sequence of Embleya hyalina NBRC 13850T.</title>
        <authorList>
            <person name="Komaki H."/>
            <person name="Hosoyama A."/>
            <person name="Kimura A."/>
            <person name="Ichikawa N."/>
            <person name="Tamura T."/>
        </authorList>
    </citation>
    <scope>NUCLEOTIDE SEQUENCE [LARGE SCALE GENOMIC DNA]</scope>
    <source>
        <strain evidence="5 6">NBRC 13850</strain>
    </source>
</reference>
<dbReference type="InterPro" id="IPR039422">
    <property type="entry name" value="MarR/SlyA-like"/>
</dbReference>
<feature type="domain" description="HTH marR-type" evidence="4">
    <location>
        <begin position="12"/>
        <end position="148"/>
    </location>
</feature>
<evidence type="ECO:0000259" key="4">
    <source>
        <dbReference type="PROSITE" id="PS50995"/>
    </source>
</evidence>
<dbReference type="SUPFAM" id="SSF46785">
    <property type="entry name" value="Winged helix' DNA-binding domain"/>
    <property type="match status" value="1"/>
</dbReference>
<evidence type="ECO:0000256" key="3">
    <source>
        <dbReference type="ARBA" id="ARBA00023163"/>
    </source>
</evidence>
<evidence type="ECO:0000313" key="5">
    <source>
        <dbReference type="EMBL" id="GCD96899.1"/>
    </source>
</evidence>
<dbReference type="GO" id="GO:0003677">
    <property type="term" value="F:DNA binding"/>
    <property type="evidence" value="ECO:0007669"/>
    <property type="project" value="UniProtKB-KW"/>
</dbReference>
<protein>
    <submittedName>
        <fullName evidence="5">MarR family transcriptional regulator</fullName>
    </submittedName>
</protein>
<keyword evidence="1" id="KW-0805">Transcription regulation</keyword>
<dbReference type="EMBL" id="BIFH01000022">
    <property type="protein sequence ID" value="GCD96899.1"/>
    <property type="molecule type" value="Genomic_DNA"/>
</dbReference>
<name>A0A401YQK3_9ACTN</name>
<dbReference type="InterPro" id="IPR036390">
    <property type="entry name" value="WH_DNA-bd_sf"/>
</dbReference>
<keyword evidence="6" id="KW-1185">Reference proteome</keyword>
<evidence type="ECO:0000256" key="2">
    <source>
        <dbReference type="ARBA" id="ARBA00023125"/>
    </source>
</evidence>
<dbReference type="Proteomes" id="UP000286931">
    <property type="component" value="Unassembled WGS sequence"/>
</dbReference>
<comment type="caution">
    <text evidence="5">The sequence shown here is derived from an EMBL/GenBank/DDBJ whole genome shotgun (WGS) entry which is preliminary data.</text>
</comment>
<dbReference type="PROSITE" id="PS01117">
    <property type="entry name" value="HTH_MARR_1"/>
    <property type="match status" value="1"/>
</dbReference>
<accession>A0A401YQK3</accession>
<organism evidence="5 6">
    <name type="scientific">Embleya hyalina</name>
    <dbReference type="NCBI Taxonomy" id="516124"/>
    <lineage>
        <taxon>Bacteria</taxon>
        <taxon>Bacillati</taxon>
        <taxon>Actinomycetota</taxon>
        <taxon>Actinomycetes</taxon>
        <taxon>Kitasatosporales</taxon>
        <taxon>Streptomycetaceae</taxon>
        <taxon>Embleya</taxon>
    </lineage>
</organism>
<dbReference type="Gene3D" id="1.10.10.10">
    <property type="entry name" value="Winged helix-like DNA-binding domain superfamily/Winged helix DNA-binding domain"/>
    <property type="match status" value="1"/>
</dbReference>
<proteinExistence type="predicted"/>
<dbReference type="OrthoDB" id="5195026at2"/>
<dbReference type="RefSeq" id="WP_126638926.1">
    <property type="nucleotide sequence ID" value="NZ_BIFH01000022.1"/>
</dbReference>
<dbReference type="InterPro" id="IPR000835">
    <property type="entry name" value="HTH_MarR-typ"/>
</dbReference>
<dbReference type="InterPro" id="IPR036388">
    <property type="entry name" value="WH-like_DNA-bd_sf"/>
</dbReference>
<dbReference type="InterPro" id="IPR023187">
    <property type="entry name" value="Tscrpt_reg_MarR-type_CS"/>
</dbReference>
<sequence length="148" mass="16381">MPPSPFPPPARPEIDWRALHRIDEAMRQEVNATLVRLHNITSSEYAALSALARAAPGTPLRLNELVDATSLSQSSVSRLVDRLVEGELVERHPCPDDRRGIHASITAHGFEVALRARISYLSALRQAREALANDRELAPYTARLFGDP</sequence>
<dbReference type="PANTHER" id="PTHR33164">
    <property type="entry name" value="TRANSCRIPTIONAL REGULATOR, MARR FAMILY"/>
    <property type="match status" value="1"/>
</dbReference>
<dbReference type="GO" id="GO:0003700">
    <property type="term" value="F:DNA-binding transcription factor activity"/>
    <property type="evidence" value="ECO:0007669"/>
    <property type="project" value="InterPro"/>
</dbReference>
<evidence type="ECO:0000313" key="6">
    <source>
        <dbReference type="Proteomes" id="UP000286931"/>
    </source>
</evidence>
<evidence type="ECO:0000256" key="1">
    <source>
        <dbReference type="ARBA" id="ARBA00023015"/>
    </source>
</evidence>
<dbReference type="PANTHER" id="PTHR33164:SF99">
    <property type="entry name" value="MARR FAMILY REGULATORY PROTEIN"/>
    <property type="match status" value="1"/>
</dbReference>
<dbReference type="Pfam" id="PF12802">
    <property type="entry name" value="MarR_2"/>
    <property type="match status" value="1"/>
</dbReference>
<keyword evidence="2" id="KW-0238">DNA-binding</keyword>
<dbReference type="GO" id="GO:0006950">
    <property type="term" value="P:response to stress"/>
    <property type="evidence" value="ECO:0007669"/>
    <property type="project" value="TreeGrafter"/>
</dbReference>
<dbReference type="PROSITE" id="PS50995">
    <property type="entry name" value="HTH_MARR_2"/>
    <property type="match status" value="1"/>
</dbReference>
<dbReference type="AlphaFoldDB" id="A0A401YQK3"/>
<keyword evidence="3" id="KW-0804">Transcription</keyword>
<dbReference type="SMART" id="SM00347">
    <property type="entry name" value="HTH_MARR"/>
    <property type="match status" value="1"/>
</dbReference>